<gene>
    <name evidence="2" type="ORF">EYF80_044386</name>
</gene>
<feature type="region of interest" description="Disordered" evidence="1">
    <location>
        <begin position="1"/>
        <end position="90"/>
    </location>
</feature>
<protein>
    <submittedName>
        <fullName evidence="2">Uncharacterized protein</fullName>
    </submittedName>
</protein>
<dbReference type="AlphaFoldDB" id="A0A4Z2FW08"/>
<feature type="compositionally biased region" description="Basic and acidic residues" evidence="1">
    <location>
        <begin position="36"/>
        <end position="53"/>
    </location>
</feature>
<keyword evidence="3" id="KW-1185">Reference proteome</keyword>
<feature type="compositionally biased region" description="Basic and acidic residues" evidence="1">
    <location>
        <begin position="1"/>
        <end position="18"/>
    </location>
</feature>
<organism evidence="2 3">
    <name type="scientific">Liparis tanakae</name>
    <name type="common">Tanaka's snailfish</name>
    <dbReference type="NCBI Taxonomy" id="230148"/>
    <lineage>
        <taxon>Eukaryota</taxon>
        <taxon>Metazoa</taxon>
        <taxon>Chordata</taxon>
        <taxon>Craniata</taxon>
        <taxon>Vertebrata</taxon>
        <taxon>Euteleostomi</taxon>
        <taxon>Actinopterygii</taxon>
        <taxon>Neopterygii</taxon>
        <taxon>Teleostei</taxon>
        <taxon>Neoteleostei</taxon>
        <taxon>Acanthomorphata</taxon>
        <taxon>Eupercaria</taxon>
        <taxon>Perciformes</taxon>
        <taxon>Cottioidei</taxon>
        <taxon>Cottales</taxon>
        <taxon>Liparidae</taxon>
        <taxon>Liparis</taxon>
    </lineage>
</organism>
<accession>A0A4Z2FW08</accession>
<feature type="compositionally biased region" description="Basic residues" evidence="1">
    <location>
        <begin position="81"/>
        <end position="90"/>
    </location>
</feature>
<dbReference type="Proteomes" id="UP000314294">
    <property type="component" value="Unassembled WGS sequence"/>
</dbReference>
<reference evidence="2 3" key="1">
    <citation type="submission" date="2019-03" db="EMBL/GenBank/DDBJ databases">
        <title>First draft genome of Liparis tanakae, snailfish: a comprehensive survey of snailfish specific genes.</title>
        <authorList>
            <person name="Kim W."/>
            <person name="Song I."/>
            <person name="Jeong J.-H."/>
            <person name="Kim D."/>
            <person name="Kim S."/>
            <person name="Ryu S."/>
            <person name="Song J.Y."/>
            <person name="Lee S.K."/>
        </authorList>
    </citation>
    <scope>NUCLEOTIDE SEQUENCE [LARGE SCALE GENOMIC DNA]</scope>
    <source>
        <tissue evidence="2">Muscle</tissue>
    </source>
</reference>
<sequence>MIAERKGERRQGDKETRLSAHYKWVSRSAIDYQSGRGRDREREGGRERGREGGRGCWGDEDEESSSSTSYDKAGEREKSLRAPKPRKLVR</sequence>
<evidence type="ECO:0000313" key="3">
    <source>
        <dbReference type="Proteomes" id="UP000314294"/>
    </source>
</evidence>
<comment type="caution">
    <text evidence="2">The sequence shown here is derived from an EMBL/GenBank/DDBJ whole genome shotgun (WGS) entry which is preliminary data.</text>
</comment>
<proteinExistence type="predicted"/>
<evidence type="ECO:0000313" key="2">
    <source>
        <dbReference type="EMBL" id="TNN45399.1"/>
    </source>
</evidence>
<name>A0A4Z2FW08_9TELE</name>
<dbReference type="EMBL" id="SRLO01000848">
    <property type="protein sequence ID" value="TNN45399.1"/>
    <property type="molecule type" value="Genomic_DNA"/>
</dbReference>
<evidence type="ECO:0000256" key="1">
    <source>
        <dbReference type="SAM" id="MobiDB-lite"/>
    </source>
</evidence>